<name>A0A822Z9E1_NELNU</name>
<evidence type="ECO:0000256" key="3">
    <source>
        <dbReference type="ARBA" id="ARBA00022737"/>
    </source>
</evidence>
<evidence type="ECO:0000313" key="7">
    <source>
        <dbReference type="Proteomes" id="UP000607653"/>
    </source>
</evidence>
<dbReference type="PANTHER" id="PTHR48060:SF22">
    <property type="entry name" value="INACTIVE LRR RECEPTOR-LIKE SERINE_THREONINE-PROTEIN KINASE BIR2"/>
    <property type="match status" value="1"/>
</dbReference>
<dbReference type="Proteomes" id="UP000607653">
    <property type="component" value="Unassembled WGS sequence"/>
</dbReference>
<dbReference type="InterPro" id="IPR032675">
    <property type="entry name" value="LRR_dom_sf"/>
</dbReference>
<evidence type="ECO:0000256" key="2">
    <source>
        <dbReference type="ARBA" id="ARBA00022729"/>
    </source>
</evidence>
<evidence type="ECO:0000256" key="1">
    <source>
        <dbReference type="ARBA" id="ARBA00022614"/>
    </source>
</evidence>
<feature type="domain" description="Leucine-rich repeat-containing N-terminal plant-type" evidence="5">
    <location>
        <begin position="26"/>
        <end position="68"/>
    </location>
</feature>
<comment type="caution">
    <text evidence="6">The sequence shown here is derived from an EMBL/GenBank/DDBJ whole genome shotgun (WGS) entry which is preliminary data.</text>
</comment>
<gene>
    <name evidence="6" type="ORF">HUJ06_001134</name>
</gene>
<accession>A0A822Z9E1</accession>
<dbReference type="PANTHER" id="PTHR48060">
    <property type="entry name" value="DNA DAMAGE-REPAIR/TOLERATION PROTEIN DRT100"/>
    <property type="match status" value="1"/>
</dbReference>
<keyword evidence="7" id="KW-1185">Reference proteome</keyword>
<sequence>MVRSRDRSQLFLILLSAMIFASTSIEDDVKCLAGVKNSLSDPQGKLSSWIFSNNSVGFLCKFVGISCWNERENRLIRLDLPTMNLAGLIPHSLQYCQSLQGLDLSESLGFQSFLFISSSSFLFPVAKTGTLSIFFFFTKLKELSWLPIKKRPLLLTAKKIVVMAAKSMLQSGN</sequence>
<dbReference type="InterPro" id="IPR053211">
    <property type="entry name" value="DNA_repair-toleration"/>
</dbReference>
<dbReference type="EMBL" id="DUZY01000006">
    <property type="protein sequence ID" value="DAD42904.1"/>
    <property type="molecule type" value="Genomic_DNA"/>
</dbReference>
<feature type="chain" id="PRO_5032932085" description="Leucine-rich repeat-containing N-terminal plant-type domain-containing protein" evidence="4">
    <location>
        <begin position="25"/>
        <end position="173"/>
    </location>
</feature>
<reference evidence="6 7" key="1">
    <citation type="journal article" date="2020" name="Mol. Biol. Evol.">
        <title>Distinct Expression and Methylation Patterns for Genes with Different Fates following a Single Whole-Genome Duplication in Flowering Plants.</title>
        <authorList>
            <person name="Shi T."/>
            <person name="Rahmani R.S."/>
            <person name="Gugger P.F."/>
            <person name="Wang M."/>
            <person name="Li H."/>
            <person name="Zhang Y."/>
            <person name="Li Z."/>
            <person name="Wang Q."/>
            <person name="Van de Peer Y."/>
            <person name="Marchal K."/>
            <person name="Chen J."/>
        </authorList>
    </citation>
    <scope>NUCLEOTIDE SEQUENCE [LARGE SCALE GENOMIC DNA]</scope>
    <source>
        <tissue evidence="6">Leaf</tissue>
    </source>
</reference>
<dbReference type="InterPro" id="IPR013210">
    <property type="entry name" value="LRR_N_plant-typ"/>
</dbReference>
<evidence type="ECO:0000259" key="5">
    <source>
        <dbReference type="Pfam" id="PF08263"/>
    </source>
</evidence>
<keyword evidence="2 4" id="KW-0732">Signal</keyword>
<evidence type="ECO:0000256" key="4">
    <source>
        <dbReference type="SAM" id="SignalP"/>
    </source>
</evidence>
<keyword evidence="1" id="KW-0433">Leucine-rich repeat</keyword>
<proteinExistence type="predicted"/>
<dbReference type="Pfam" id="PF08263">
    <property type="entry name" value="LRRNT_2"/>
    <property type="match status" value="1"/>
</dbReference>
<dbReference type="SUPFAM" id="SSF52058">
    <property type="entry name" value="L domain-like"/>
    <property type="match status" value="1"/>
</dbReference>
<evidence type="ECO:0000313" key="6">
    <source>
        <dbReference type="EMBL" id="DAD42904.1"/>
    </source>
</evidence>
<organism evidence="6 7">
    <name type="scientific">Nelumbo nucifera</name>
    <name type="common">Sacred lotus</name>
    <dbReference type="NCBI Taxonomy" id="4432"/>
    <lineage>
        <taxon>Eukaryota</taxon>
        <taxon>Viridiplantae</taxon>
        <taxon>Streptophyta</taxon>
        <taxon>Embryophyta</taxon>
        <taxon>Tracheophyta</taxon>
        <taxon>Spermatophyta</taxon>
        <taxon>Magnoliopsida</taxon>
        <taxon>Proteales</taxon>
        <taxon>Nelumbonaceae</taxon>
        <taxon>Nelumbo</taxon>
    </lineage>
</organism>
<keyword evidence="3" id="KW-0677">Repeat</keyword>
<feature type="signal peptide" evidence="4">
    <location>
        <begin position="1"/>
        <end position="24"/>
    </location>
</feature>
<protein>
    <recommendedName>
        <fullName evidence="5">Leucine-rich repeat-containing N-terminal plant-type domain-containing protein</fullName>
    </recommendedName>
</protein>
<dbReference type="Gene3D" id="3.80.10.10">
    <property type="entry name" value="Ribonuclease Inhibitor"/>
    <property type="match status" value="1"/>
</dbReference>
<dbReference type="AlphaFoldDB" id="A0A822Z9E1"/>